<evidence type="ECO:0000313" key="2">
    <source>
        <dbReference type="EMBL" id="MDK6028874.1"/>
    </source>
</evidence>
<organism evidence="2 3">
    <name type="scientific">Ignisphaera cupida</name>
    <dbReference type="NCBI Taxonomy" id="3050454"/>
    <lineage>
        <taxon>Archaea</taxon>
        <taxon>Thermoproteota</taxon>
        <taxon>Thermoprotei</taxon>
        <taxon>Desulfurococcales</taxon>
        <taxon>Desulfurococcaceae</taxon>
        <taxon>Ignisphaera</taxon>
    </lineage>
</organism>
<sequence length="751" mass="88225">MEDKLSYERRGLEALYAFTPFKIVYKHRDESRGKTDAYVLVILPPKRYYTLYVEDFKEVENLNIENIIRSFKKENYDLWKKLWQNRFKRRHPIQIENIKIYEYESWPSLHFKESKSPYVLIIDEVLYNVFNGSIPIEDERVKRIFNSRYKYRRFLLAEYNFNSLSNPFFCSRGYVLITHRQKCPVKNICPYGREGRCNGSLLRIGETYTGLYKVFPQVKVKILSPMEIASKMQLHIWLFSIRYNWYPLLNVYFANRVSLLAFYEGIVFQPKKSFLQHYLIKFGRTPGVRIIDTDALILEFDVETLDKVVNELLQKDYSWPKFKKSLLSKSDLCSEKSCEKSPKILRPWRFLEEELRSGFDNEKNLNRVFNDLIGSATSSLNEQDKQYYRFIIVHTIAHNVLLSLWRELGLSEAHLRYKIDSENGRWAIYIYEAVSGGLGYLRLLAFNRKSKLYEIIEKSIYESPPEEFAERYCSCTIRDEDIDTIQNMLSDLRRKCGENDDDCIKAVNKLQKFVNSIYSIMYKKFNVTLHPYTITYILNRIVPGRLSELFSNVVESILSLFLPFDGSIYCGFIEEGCSLGPFLEPLSISYTVMKHIADNGKQYTPYPHADKIVVPWMKLAKNKLKIMTSNISLNENHKVYKTIKSLCERSGKVYILLGKNAVDDEASKKTAEMFLKNLGKCVEIRLHPQLHAKAVIIDDVAVVEGSFNLTISGLSKNIEFANILLKPDEVKRRVEDFDKLWNESKEYFKNL</sequence>
<keyword evidence="3" id="KW-1185">Reference proteome</keyword>
<dbReference type="CDD" id="cd00138">
    <property type="entry name" value="PLDc_SF"/>
    <property type="match status" value="1"/>
</dbReference>
<accession>A0ABD4Z6L7</accession>
<dbReference type="RefSeq" id="WP_285273860.1">
    <property type="nucleotide sequence ID" value="NZ_JASNVW010000003.1"/>
</dbReference>
<feature type="domain" description="PLD phosphodiesterase" evidence="1">
    <location>
        <begin position="686"/>
        <end position="713"/>
    </location>
</feature>
<reference evidence="2 3" key="1">
    <citation type="submission" date="2023-05" db="EMBL/GenBank/DDBJ databases">
        <title>A new hyperthermophilic archaea 'Ignisphaera cupida' sp. nov. and description of the family 'Ignisphaeraceae' fam. nov.</title>
        <authorList>
            <person name="Podosokorskaya O.A."/>
            <person name="Elcheninov A.G."/>
            <person name="Klukina A."/>
            <person name="Merkel A.Y."/>
        </authorList>
    </citation>
    <scope>NUCLEOTIDE SEQUENCE [LARGE SCALE GENOMIC DNA]</scope>
    <source>
        <strain evidence="2 3">4213-co</strain>
    </source>
</reference>
<dbReference type="EMBL" id="JASNVW010000003">
    <property type="protein sequence ID" value="MDK6028874.1"/>
    <property type="molecule type" value="Genomic_DNA"/>
</dbReference>
<dbReference type="SUPFAM" id="SSF56024">
    <property type="entry name" value="Phospholipase D/nuclease"/>
    <property type="match status" value="1"/>
</dbReference>
<name>A0ABD4Z6L7_9CREN</name>
<proteinExistence type="predicted"/>
<comment type="caution">
    <text evidence="2">The sequence shown here is derived from an EMBL/GenBank/DDBJ whole genome shotgun (WGS) entry which is preliminary data.</text>
</comment>
<dbReference type="AlphaFoldDB" id="A0ABD4Z6L7"/>
<protein>
    <submittedName>
        <fullName evidence="2">Phospholipase D-like domain-containing protein</fullName>
    </submittedName>
</protein>
<evidence type="ECO:0000313" key="3">
    <source>
        <dbReference type="Proteomes" id="UP001529235"/>
    </source>
</evidence>
<dbReference type="Gene3D" id="3.30.870.10">
    <property type="entry name" value="Endonuclease Chain A"/>
    <property type="match status" value="1"/>
</dbReference>
<evidence type="ECO:0000259" key="1">
    <source>
        <dbReference type="PROSITE" id="PS50035"/>
    </source>
</evidence>
<gene>
    <name evidence="2" type="ORF">QPL79_05815</name>
</gene>
<dbReference type="PROSITE" id="PS50035">
    <property type="entry name" value="PLD"/>
    <property type="match status" value="1"/>
</dbReference>
<dbReference type="Proteomes" id="UP001529235">
    <property type="component" value="Unassembled WGS sequence"/>
</dbReference>
<dbReference type="InterPro" id="IPR025202">
    <property type="entry name" value="PLD-like_dom"/>
</dbReference>
<dbReference type="InterPro" id="IPR001736">
    <property type="entry name" value="PLipase_D/transphosphatidylase"/>
</dbReference>
<dbReference type="Pfam" id="PF13091">
    <property type="entry name" value="PLDc_2"/>
    <property type="match status" value="1"/>
</dbReference>